<feature type="transmembrane region" description="Helical" evidence="1">
    <location>
        <begin position="311"/>
        <end position="336"/>
    </location>
</feature>
<gene>
    <name evidence="4" type="ORF">ACFO5T_06935</name>
</gene>
<protein>
    <submittedName>
        <fullName evidence="4">DUF4105 domain-containing protein</fullName>
    </submittedName>
</protein>
<organism evidence="4 5">
    <name type="scientific">Dokdonia genika</name>
    <dbReference type="NCBI Taxonomy" id="308113"/>
    <lineage>
        <taxon>Bacteria</taxon>
        <taxon>Pseudomonadati</taxon>
        <taxon>Bacteroidota</taxon>
        <taxon>Flavobacteriia</taxon>
        <taxon>Flavobacteriales</taxon>
        <taxon>Flavobacteriaceae</taxon>
        <taxon>Dokdonia</taxon>
    </lineage>
</organism>
<keyword evidence="1" id="KW-0812">Transmembrane</keyword>
<evidence type="ECO:0000259" key="3">
    <source>
        <dbReference type="Pfam" id="PF25221"/>
    </source>
</evidence>
<accession>A0ABV9L7X9</accession>
<keyword evidence="1" id="KW-0472">Membrane</keyword>
<dbReference type="Proteomes" id="UP001595878">
    <property type="component" value="Unassembled WGS sequence"/>
</dbReference>
<evidence type="ECO:0000259" key="2">
    <source>
        <dbReference type="Pfam" id="PF13387"/>
    </source>
</evidence>
<dbReference type="InterPro" id="IPR025178">
    <property type="entry name" value="Lnb_N"/>
</dbReference>
<feature type="transmembrane region" description="Helical" evidence="1">
    <location>
        <begin position="342"/>
        <end position="361"/>
    </location>
</feature>
<proteinExistence type="predicted"/>
<feature type="transmembrane region" description="Helical" evidence="1">
    <location>
        <begin position="373"/>
        <end position="390"/>
    </location>
</feature>
<dbReference type="EMBL" id="JBHSHB010000012">
    <property type="protein sequence ID" value="MFC4690159.1"/>
    <property type="molecule type" value="Genomic_DNA"/>
</dbReference>
<feature type="transmembrane region" description="Helical" evidence="1">
    <location>
        <begin position="396"/>
        <end position="414"/>
    </location>
</feature>
<feature type="domain" description="Lnb N-terminal periplasmic" evidence="2">
    <location>
        <begin position="56"/>
        <end position="198"/>
    </location>
</feature>
<evidence type="ECO:0000256" key="1">
    <source>
        <dbReference type="SAM" id="Phobius"/>
    </source>
</evidence>
<feature type="domain" description="Lnb-like transmembrane" evidence="3">
    <location>
        <begin position="284"/>
        <end position="415"/>
    </location>
</feature>
<sequence length="423" mass="48586">MSGFFYGFKLRDKRWSFITSQLSLPSMKKALLLLLLAYSIICEAQQRFPTLSPEASIELITIGPGPELYDAFGHTSVRVKDVPNKIDLVFNYGVFDFDTPNFYLKFARGKLLYKLAAAPYKNFEYSYKAQQRWIKSQELNLNQQEKQDTYEFLLYNLDEANRYYKYDFFYDNCATRPYYAIASSVEGSLALQHTGIDTTLTHRDLIRQYVPWNSWGSLGIDVALGSVIDRVATPEEHLFLPNELMAYFKTAQVTSGNSSKALVKNSQTIFEPSFIHSYGVPFYVSPLFILGLIALFIIYKTYKDFKGDNGIGWLDSTLLLFTGVTGVLVAFLWFGTDHTATAWNYNILWAFPFHILAAFAVKKVQPARWIYPYMKLAVILMCLLFAHWAIGVQSYAPSLLPLLIAITVRYIYILRNIKLTREE</sequence>
<feature type="transmembrane region" description="Helical" evidence="1">
    <location>
        <begin position="280"/>
        <end position="299"/>
    </location>
</feature>
<reference evidence="5" key="1">
    <citation type="journal article" date="2019" name="Int. J. Syst. Evol. Microbiol.">
        <title>The Global Catalogue of Microorganisms (GCM) 10K type strain sequencing project: providing services to taxonomists for standard genome sequencing and annotation.</title>
        <authorList>
            <consortium name="The Broad Institute Genomics Platform"/>
            <consortium name="The Broad Institute Genome Sequencing Center for Infectious Disease"/>
            <person name="Wu L."/>
            <person name="Ma J."/>
        </authorList>
    </citation>
    <scope>NUCLEOTIDE SEQUENCE [LARGE SCALE GENOMIC DNA]</scope>
    <source>
        <strain evidence="5">CGMCC 4.7427</strain>
    </source>
</reference>
<comment type="caution">
    <text evidence="4">The sequence shown here is derived from an EMBL/GenBank/DDBJ whole genome shotgun (WGS) entry which is preliminary data.</text>
</comment>
<dbReference type="InterPro" id="IPR057436">
    <property type="entry name" value="5TMH_Lnb"/>
</dbReference>
<name>A0ABV9L7X9_9FLAO</name>
<evidence type="ECO:0000313" key="4">
    <source>
        <dbReference type="EMBL" id="MFC4690159.1"/>
    </source>
</evidence>
<dbReference type="Pfam" id="PF25221">
    <property type="entry name" value="5TMH_Lnb"/>
    <property type="match status" value="1"/>
</dbReference>
<evidence type="ECO:0000313" key="5">
    <source>
        <dbReference type="Proteomes" id="UP001595878"/>
    </source>
</evidence>
<dbReference type="Pfam" id="PF13387">
    <property type="entry name" value="Lnb_N"/>
    <property type="match status" value="1"/>
</dbReference>
<keyword evidence="1" id="KW-1133">Transmembrane helix</keyword>
<keyword evidence="5" id="KW-1185">Reference proteome</keyword>
<dbReference type="RefSeq" id="WP_380033141.1">
    <property type="nucleotide sequence ID" value="NZ_JBHSHB010000012.1"/>
</dbReference>